<evidence type="ECO:0000256" key="1">
    <source>
        <dbReference type="ARBA" id="ARBA00004917"/>
    </source>
</evidence>
<dbReference type="InterPro" id="IPR036467">
    <property type="entry name" value="LS/RS_sf"/>
</dbReference>
<dbReference type="EMBL" id="QXXA01000003">
    <property type="protein sequence ID" value="NBI05489.1"/>
    <property type="molecule type" value="Genomic_DNA"/>
</dbReference>
<dbReference type="OrthoDB" id="9809709at2"/>
<evidence type="ECO:0000256" key="8">
    <source>
        <dbReference type="HAMAP-Rule" id="MF_00178"/>
    </source>
</evidence>
<dbReference type="NCBIfam" id="NF000812">
    <property type="entry name" value="PRK00061.1-4"/>
    <property type="match status" value="1"/>
</dbReference>
<dbReference type="Pfam" id="PF00885">
    <property type="entry name" value="DMRL_synthase"/>
    <property type="match status" value="1"/>
</dbReference>
<feature type="binding site" evidence="8">
    <location>
        <position position="22"/>
    </location>
    <ligand>
        <name>5-amino-6-(D-ribitylamino)uracil</name>
        <dbReference type="ChEBI" id="CHEBI:15934"/>
    </ligand>
</feature>
<dbReference type="Proteomes" id="UP000467132">
    <property type="component" value="Unassembled WGS sequence"/>
</dbReference>
<feature type="binding site" evidence="8">
    <location>
        <begin position="56"/>
        <end position="58"/>
    </location>
    <ligand>
        <name>5-amino-6-(D-ribitylamino)uracil</name>
        <dbReference type="ChEBI" id="CHEBI:15934"/>
    </ligand>
</feature>
<comment type="pathway">
    <text evidence="1 8">Cofactor biosynthesis; riboflavin biosynthesis; riboflavin from 2-hydroxy-3-oxobutyl phosphate and 5-amino-6-(D-ribitylamino)uracil: step 1/2.</text>
</comment>
<comment type="function">
    <text evidence="8">Catalyzes the formation of 6,7-dimethyl-8-ribityllumazine by condensation of 5-amino-6-(D-ribitylamino)uracil with 3,4-dihydroxy-2-butanone 4-phosphate. This is the penultimate step in the biosynthesis of riboflavin.</text>
</comment>
<evidence type="ECO:0000256" key="5">
    <source>
        <dbReference type="ARBA" id="ARBA00022679"/>
    </source>
</evidence>
<dbReference type="AlphaFoldDB" id="A0A845QUL5"/>
<comment type="similarity">
    <text evidence="2 8">Belongs to the DMRL synthase family.</text>
</comment>
<dbReference type="EC" id="2.5.1.78" evidence="3 8"/>
<dbReference type="SUPFAM" id="SSF52121">
    <property type="entry name" value="Lumazine synthase"/>
    <property type="match status" value="1"/>
</dbReference>
<organism evidence="9 10">
    <name type="scientific">Senegalia massiliensis</name>
    <dbReference type="NCBI Taxonomy" id="1720316"/>
    <lineage>
        <taxon>Bacteria</taxon>
        <taxon>Bacillati</taxon>
        <taxon>Bacillota</taxon>
        <taxon>Clostridia</taxon>
        <taxon>Eubacteriales</taxon>
        <taxon>Clostridiaceae</taxon>
        <taxon>Senegalia</taxon>
    </lineage>
</organism>
<dbReference type="PANTHER" id="PTHR21058">
    <property type="entry name" value="6,7-DIMETHYL-8-RIBITYLLUMAZINE SYNTHASE DMRL SYNTHASE LUMAZINE SYNTHASE"/>
    <property type="match status" value="1"/>
</dbReference>
<dbReference type="GO" id="GO:0009231">
    <property type="term" value="P:riboflavin biosynthetic process"/>
    <property type="evidence" value="ECO:0007669"/>
    <property type="project" value="UniProtKB-UniRule"/>
</dbReference>
<dbReference type="InterPro" id="IPR002180">
    <property type="entry name" value="LS/RS"/>
</dbReference>
<accession>A0A845QUL5</accession>
<comment type="catalytic activity">
    <reaction evidence="6 8">
        <text>(2S)-2-hydroxy-3-oxobutyl phosphate + 5-amino-6-(D-ribitylamino)uracil = 6,7-dimethyl-8-(1-D-ribityl)lumazine + phosphate + 2 H2O + H(+)</text>
        <dbReference type="Rhea" id="RHEA:26152"/>
        <dbReference type="ChEBI" id="CHEBI:15377"/>
        <dbReference type="ChEBI" id="CHEBI:15378"/>
        <dbReference type="ChEBI" id="CHEBI:15934"/>
        <dbReference type="ChEBI" id="CHEBI:43474"/>
        <dbReference type="ChEBI" id="CHEBI:58201"/>
        <dbReference type="ChEBI" id="CHEBI:58830"/>
        <dbReference type="EC" id="2.5.1.78"/>
    </reaction>
</comment>
<dbReference type="InterPro" id="IPR034964">
    <property type="entry name" value="LS"/>
</dbReference>
<sequence>MKTYEGNLIAKGLKFSIVVGRFNEFIGSKLLSGSIDTFKRHGVEEEDIEIVWVPGAFEMPLVAKKLAKSEKYDGVICIGAVIRGATPHFDYVSSEVSKGIANVSLETELPVIFGVLTTDTIEQAIERAGTKSGNKGSEAAITAIEMANLLREI</sequence>
<dbReference type="GO" id="GO:0000906">
    <property type="term" value="F:6,7-dimethyl-8-ribityllumazine synthase activity"/>
    <property type="evidence" value="ECO:0007669"/>
    <property type="project" value="UniProtKB-UniRule"/>
</dbReference>
<feature type="binding site" evidence="8">
    <location>
        <begin position="80"/>
        <end position="82"/>
    </location>
    <ligand>
        <name>5-amino-6-(D-ribitylamino)uracil</name>
        <dbReference type="ChEBI" id="CHEBI:15934"/>
    </ligand>
</feature>
<feature type="binding site" evidence="8">
    <location>
        <position position="127"/>
    </location>
    <ligand>
        <name>(2S)-2-hydroxy-3-oxobutyl phosphate</name>
        <dbReference type="ChEBI" id="CHEBI:58830"/>
    </ligand>
</feature>
<keyword evidence="4 8" id="KW-0686">Riboflavin biosynthesis</keyword>
<feature type="binding site" evidence="8">
    <location>
        <begin position="85"/>
        <end position="86"/>
    </location>
    <ligand>
        <name>(2S)-2-hydroxy-3-oxobutyl phosphate</name>
        <dbReference type="ChEBI" id="CHEBI:58830"/>
    </ligand>
</feature>
<evidence type="ECO:0000256" key="2">
    <source>
        <dbReference type="ARBA" id="ARBA00007424"/>
    </source>
</evidence>
<reference evidence="9 10" key="1">
    <citation type="submission" date="2018-08" db="EMBL/GenBank/DDBJ databases">
        <title>Murine metabolic-syndrome-specific gut microbial biobank.</title>
        <authorList>
            <person name="Liu C."/>
        </authorList>
    </citation>
    <scope>NUCLEOTIDE SEQUENCE [LARGE SCALE GENOMIC DNA]</scope>
    <source>
        <strain evidence="9 10">583</strain>
    </source>
</reference>
<dbReference type="CDD" id="cd09209">
    <property type="entry name" value="Lumazine_synthase-I"/>
    <property type="match status" value="1"/>
</dbReference>
<gene>
    <name evidence="8" type="primary">ribH</name>
    <name evidence="9" type="ORF">D3Z33_01320</name>
</gene>
<evidence type="ECO:0000313" key="10">
    <source>
        <dbReference type="Proteomes" id="UP000467132"/>
    </source>
</evidence>
<dbReference type="Gene3D" id="3.40.50.960">
    <property type="entry name" value="Lumazine/riboflavin synthase"/>
    <property type="match status" value="1"/>
</dbReference>
<name>A0A845QUL5_9CLOT</name>
<dbReference type="RefSeq" id="WP_160196005.1">
    <property type="nucleotide sequence ID" value="NZ_QXXA01000003.1"/>
</dbReference>
<dbReference type="NCBIfam" id="TIGR00114">
    <property type="entry name" value="lumazine-synth"/>
    <property type="match status" value="1"/>
</dbReference>
<dbReference type="UniPathway" id="UPA00275">
    <property type="reaction ID" value="UER00404"/>
</dbReference>
<dbReference type="PANTHER" id="PTHR21058:SF0">
    <property type="entry name" value="6,7-DIMETHYL-8-RIBITYLLUMAZINE SYNTHASE"/>
    <property type="match status" value="1"/>
</dbReference>
<evidence type="ECO:0000313" key="9">
    <source>
        <dbReference type="EMBL" id="NBI05489.1"/>
    </source>
</evidence>
<dbReference type="HAMAP" id="MF_00178">
    <property type="entry name" value="Lumazine_synth"/>
    <property type="match status" value="1"/>
</dbReference>
<evidence type="ECO:0000256" key="6">
    <source>
        <dbReference type="ARBA" id="ARBA00048785"/>
    </source>
</evidence>
<evidence type="ECO:0000256" key="3">
    <source>
        <dbReference type="ARBA" id="ARBA00012664"/>
    </source>
</evidence>
<dbReference type="FunFam" id="3.40.50.960:FF:000001">
    <property type="entry name" value="6,7-dimethyl-8-ribityllumazine synthase"/>
    <property type="match status" value="1"/>
</dbReference>
<evidence type="ECO:0000256" key="7">
    <source>
        <dbReference type="ARBA" id="ARBA00072606"/>
    </source>
</evidence>
<protein>
    <recommendedName>
        <fullName evidence="7 8">6,7-dimethyl-8-ribityllumazine synthase</fullName>
        <shortName evidence="8">DMRL synthase</shortName>
        <shortName evidence="8">LS</shortName>
        <shortName evidence="8">Lumazine synthase</shortName>
        <ecNumber evidence="3 8">2.5.1.78</ecNumber>
    </recommendedName>
</protein>
<keyword evidence="10" id="KW-1185">Reference proteome</keyword>
<comment type="caution">
    <text evidence="9">The sequence shown here is derived from an EMBL/GenBank/DDBJ whole genome shotgun (WGS) entry which is preliminary data.</text>
</comment>
<keyword evidence="5 8" id="KW-0808">Transferase</keyword>
<feature type="binding site" evidence="8">
    <location>
        <position position="113"/>
    </location>
    <ligand>
        <name>5-amino-6-(D-ribitylamino)uracil</name>
        <dbReference type="ChEBI" id="CHEBI:15934"/>
    </ligand>
</feature>
<feature type="active site" description="Proton donor" evidence="8">
    <location>
        <position position="88"/>
    </location>
</feature>
<proteinExistence type="inferred from homology"/>
<dbReference type="GO" id="GO:0005829">
    <property type="term" value="C:cytosol"/>
    <property type="evidence" value="ECO:0007669"/>
    <property type="project" value="TreeGrafter"/>
</dbReference>
<dbReference type="GO" id="GO:0009349">
    <property type="term" value="C:riboflavin synthase complex"/>
    <property type="evidence" value="ECO:0007669"/>
    <property type="project" value="UniProtKB-UniRule"/>
</dbReference>
<evidence type="ECO:0000256" key="4">
    <source>
        <dbReference type="ARBA" id="ARBA00022619"/>
    </source>
</evidence>